<evidence type="ECO:0000313" key="2">
    <source>
        <dbReference type="Proteomes" id="UP000070544"/>
    </source>
</evidence>
<organism evidence="1 2">
    <name type="scientific">Gonapodya prolifera (strain JEL478)</name>
    <name type="common">Monoblepharis prolifera</name>
    <dbReference type="NCBI Taxonomy" id="1344416"/>
    <lineage>
        <taxon>Eukaryota</taxon>
        <taxon>Fungi</taxon>
        <taxon>Fungi incertae sedis</taxon>
        <taxon>Chytridiomycota</taxon>
        <taxon>Chytridiomycota incertae sedis</taxon>
        <taxon>Monoblepharidomycetes</taxon>
        <taxon>Monoblepharidales</taxon>
        <taxon>Gonapodyaceae</taxon>
        <taxon>Gonapodya</taxon>
    </lineage>
</organism>
<name>A0A139ARW6_GONPJ</name>
<dbReference type="Proteomes" id="UP000070544">
    <property type="component" value="Unassembled WGS sequence"/>
</dbReference>
<evidence type="ECO:0000313" key="1">
    <source>
        <dbReference type="EMBL" id="KXS19394.1"/>
    </source>
</evidence>
<dbReference type="AlphaFoldDB" id="A0A139ARW6"/>
<proteinExistence type="predicted"/>
<dbReference type="EMBL" id="KQ965738">
    <property type="protein sequence ID" value="KXS19394.1"/>
    <property type="molecule type" value="Genomic_DNA"/>
</dbReference>
<keyword evidence="2" id="KW-1185">Reference proteome</keyword>
<reference evidence="1 2" key="1">
    <citation type="journal article" date="2015" name="Genome Biol. Evol.">
        <title>Phylogenomic analyses indicate that early fungi evolved digesting cell walls of algal ancestors of land plants.</title>
        <authorList>
            <person name="Chang Y."/>
            <person name="Wang S."/>
            <person name="Sekimoto S."/>
            <person name="Aerts A.L."/>
            <person name="Choi C."/>
            <person name="Clum A."/>
            <person name="LaButti K.M."/>
            <person name="Lindquist E.A."/>
            <person name="Yee Ngan C."/>
            <person name="Ohm R.A."/>
            <person name="Salamov A.A."/>
            <person name="Grigoriev I.V."/>
            <person name="Spatafora J.W."/>
            <person name="Berbee M.L."/>
        </authorList>
    </citation>
    <scope>NUCLEOTIDE SEQUENCE [LARGE SCALE GENOMIC DNA]</scope>
    <source>
        <strain evidence="1 2">JEL478</strain>
    </source>
</reference>
<gene>
    <name evidence="1" type="ORF">M427DRAFT_52830</name>
</gene>
<sequence length="183" mass="21141">MVLGCNTNPLHDLSTRFWNADTRQFRLPVRLPPPAGWSQTRDFQICESTRFMNSGPETTLRDFSRDFERESSGTALGLVMWDALEDCWEESVGHTMVLPLPPLQNRTPRHEEWSTQFLRDTPETVPAEEHATQMEDILYECFPPAKNWDFNTIFGAKTSAESLDNALHRGRDRLALFFDHIRG</sequence>
<protein>
    <submittedName>
        <fullName evidence="1">Uncharacterized protein</fullName>
    </submittedName>
</protein>
<accession>A0A139ARW6</accession>